<evidence type="ECO:0000313" key="3">
    <source>
        <dbReference type="Proteomes" id="UP000886595"/>
    </source>
</evidence>
<accession>A0A8X7VIZ6</accession>
<dbReference type="OrthoDB" id="1109328at2759"/>
<keyword evidence="1" id="KW-0472">Membrane</keyword>
<keyword evidence="3" id="KW-1185">Reference proteome</keyword>
<comment type="caution">
    <text evidence="2">The sequence shown here is derived from an EMBL/GenBank/DDBJ whole genome shotgun (WGS) entry which is preliminary data.</text>
</comment>
<evidence type="ECO:0008006" key="4">
    <source>
        <dbReference type="Google" id="ProtNLM"/>
    </source>
</evidence>
<keyword evidence="1" id="KW-1133">Transmembrane helix</keyword>
<organism evidence="2 3">
    <name type="scientific">Brassica carinata</name>
    <name type="common">Ethiopian mustard</name>
    <name type="synonym">Abyssinian cabbage</name>
    <dbReference type="NCBI Taxonomy" id="52824"/>
    <lineage>
        <taxon>Eukaryota</taxon>
        <taxon>Viridiplantae</taxon>
        <taxon>Streptophyta</taxon>
        <taxon>Embryophyta</taxon>
        <taxon>Tracheophyta</taxon>
        <taxon>Spermatophyta</taxon>
        <taxon>Magnoliopsida</taxon>
        <taxon>eudicotyledons</taxon>
        <taxon>Gunneridae</taxon>
        <taxon>Pentapetalae</taxon>
        <taxon>rosids</taxon>
        <taxon>malvids</taxon>
        <taxon>Brassicales</taxon>
        <taxon>Brassicaceae</taxon>
        <taxon>Brassiceae</taxon>
        <taxon>Brassica</taxon>
    </lineage>
</organism>
<protein>
    <recommendedName>
        <fullName evidence="4">Replication factor A C-terminal domain-containing protein</fullName>
    </recommendedName>
</protein>
<keyword evidence="1" id="KW-0812">Transmembrane</keyword>
<dbReference type="EMBL" id="JAAMPC010000005">
    <property type="protein sequence ID" value="KAG2312558.1"/>
    <property type="molecule type" value="Genomic_DNA"/>
</dbReference>
<dbReference type="AlphaFoldDB" id="A0A8X7VIZ6"/>
<evidence type="ECO:0000313" key="2">
    <source>
        <dbReference type="EMBL" id="KAG2312558.1"/>
    </source>
</evidence>
<gene>
    <name evidence="2" type="ORF">Bca52824_024115</name>
</gene>
<feature type="transmembrane region" description="Helical" evidence="1">
    <location>
        <begin position="19"/>
        <end position="39"/>
    </location>
</feature>
<name>A0A8X7VIZ6_BRACI</name>
<sequence length="170" mass="19159">MAAPQISLSELRPGRCVRIVLLLIPNILIFQSFLIQASVSMNRLNTFRELLREGAMYELSGFDVNRSDNHFKLCDSVVSIQLNNCKFRSLEQLIALANTNIQLPDIEVSDIRTTYNDHTQTTQRVMVNIKVDNNATVCVSVFDSVAEQLHKRLEASVVQPKVMVATNINP</sequence>
<reference evidence="2 3" key="1">
    <citation type="submission" date="2020-02" db="EMBL/GenBank/DDBJ databases">
        <authorList>
            <person name="Ma Q."/>
            <person name="Huang Y."/>
            <person name="Song X."/>
            <person name="Pei D."/>
        </authorList>
    </citation>
    <scope>NUCLEOTIDE SEQUENCE [LARGE SCALE GENOMIC DNA]</scope>
    <source>
        <strain evidence="2">Sxm20200214</strain>
        <tissue evidence="2">Leaf</tissue>
    </source>
</reference>
<proteinExistence type="predicted"/>
<evidence type="ECO:0000256" key="1">
    <source>
        <dbReference type="SAM" id="Phobius"/>
    </source>
</evidence>
<dbReference type="Proteomes" id="UP000886595">
    <property type="component" value="Unassembled WGS sequence"/>
</dbReference>